<gene>
    <name evidence="11" type="ORF">ZIOFF_036367</name>
</gene>
<keyword evidence="3 8" id="KW-0812">Transmembrane</keyword>
<dbReference type="InterPro" id="IPR050668">
    <property type="entry name" value="Cytochrome_b5"/>
</dbReference>
<dbReference type="GO" id="GO:0016020">
    <property type="term" value="C:membrane"/>
    <property type="evidence" value="ECO:0007669"/>
    <property type="project" value="UniProtKB-SubCell"/>
</dbReference>
<evidence type="ECO:0000259" key="10">
    <source>
        <dbReference type="PROSITE" id="PS50255"/>
    </source>
</evidence>
<evidence type="ECO:0000256" key="2">
    <source>
        <dbReference type="ARBA" id="ARBA00022617"/>
    </source>
</evidence>
<dbReference type="InterPro" id="IPR001199">
    <property type="entry name" value="Cyt_B5-like_heme/steroid-bd"/>
</dbReference>
<dbReference type="GO" id="GO:0046872">
    <property type="term" value="F:metal ion binding"/>
    <property type="evidence" value="ECO:0007669"/>
    <property type="project" value="UniProtKB-UniRule"/>
</dbReference>
<dbReference type="Pfam" id="PF00173">
    <property type="entry name" value="Cyt-b5"/>
    <property type="match status" value="1"/>
</dbReference>
<evidence type="ECO:0000256" key="8">
    <source>
        <dbReference type="RuleBase" id="RU362121"/>
    </source>
</evidence>
<dbReference type="AlphaFoldDB" id="A0A8J5L3E5"/>
<dbReference type="PRINTS" id="PR00363">
    <property type="entry name" value="CYTOCHROMEB5"/>
</dbReference>
<dbReference type="GO" id="GO:0020037">
    <property type="term" value="F:heme binding"/>
    <property type="evidence" value="ECO:0007669"/>
    <property type="project" value="UniProtKB-UniRule"/>
</dbReference>
<dbReference type="SMART" id="SM01117">
    <property type="entry name" value="Cyt-b5"/>
    <property type="match status" value="1"/>
</dbReference>
<dbReference type="Gene3D" id="3.10.120.10">
    <property type="entry name" value="Cytochrome b5-like heme/steroid binding domain"/>
    <property type="match status" value="1"/>
</dbReference>
<organism evidence="11 12">
    <name type="scientific">Zingiber officinale</name>
    <name type="common">Ginger</name>
    <name type="synonym">Amomum zingiber</name>
    <dbReference type="NCBI Taxonomy" id="94328"/>
    <lineage>
        <taxon>Eukaryota</taxon>
        <taxon>Viridiplantae</taxon>
        <taxon>Streptophyta</taxon>
        <taxon>Embryophyta</taxon>
        <taxon>Tracheophyta</taxon>
        <taxon>Spermatophyta</taxon>
        <taxon>Magnoliopsida</taxon>
        <taxon>Liliopsida</taxon>
        <taxon>Zingiberales</taxon>
        <taxon>Zingiberaceae</taxon>
        <taxon>Zingiber</taxon>
    </lineage>
</organism>
<protein>
    <recommendedName>
        <fullName evidence="10">Cytochrome b5 heme-binding domain-containing protein</fullName>
    </recommendedName>
</protein>
<dbReference type="InterPro" id="IPR018506">
    <property type="entry name" value="Cyt_B5_heme-BS"/>
</dbReference>
<keyword evidence="8" id="KW-1133">Transmembrane helix</keyword>
<dbReference type="SUPFAM" id="SSF55856">
    <property type="entry name" value="Cytochrome b5-like heme/steroid binding domain"/>
    <property type="match status" value="1"/>
</dbReference>
<comment type="similarity">
    <text evidence="7 8">Belongs to the cytochrome b5 family.</text>
</comment>
<accession>A0A8J5L3E5</accession>
<evidence type="ECO:0000313" key="11">
    <source>
        <dbReference type="EMBL" id="KAG6504042.1"/>
    </source>
</evidence>
<evidence type="ECO:0000256" key="7">
    <source>
        <dbReference type="ARBA" id="ARBA00038168"/>
    </source>
</evidence>
<dbReference type="PROSITE" id="PS00191">
    <property type="entry name" value="CYTOCHROME_B5_1"/>
    <property type="match status" value="1"/>
</dbReference>
<dbReference type="Proteomes" id="UP000734854">
    <property type="component" value="Unassembled WGS sequence"/>
</dbReference>
<feature type="transmembrane region" description="Helical" evidence="8">
    <location>
        <begin position="273"/>
        <end position="293"/>
    </location>
</feature>
<keyword evidence="12" id="KW-1185">Reference proteome</keyword>
<evidence type="ECO:0000256" key="1">
    <source>
        <dbReference type="ARBA" id="ARBA00004370"/>
    </source>
</evidence>
<dbReference type="PROSITE" id="PS50255">
    <property type="entry name" value="CYTOCHROME_B5_2"/>
    <property type="match status" value="1"/>
</dbReference>
<proteinExistence type="inferred from homology"/>
<dbReference type="PANTHER" id="PTHR19359">
    <property type="entry name" value="CYTOCHROME B5"/>
    <property type="match status" value="1"/>
</dbReference>
<dbReference type="InterPro" id="IPR036400">
    <property type="entry name" value="Cyt_B5-like_heme/steroid_sf"/>
</dbReference>
<keyword evidence="2 8" id="KW-0349">Heme</keyword>
<name>A0A8J5L3E5_ZINOF</name>
<evidence type="ECO:0000256" key="9">
    <source>
        <dbReference type="SAM" id="MobiDB-lite"/>
    </source>
</evidence>
<evidence type="ECO:0000313" key="12">
    <source>
        <dbReference type="Proteomes" id="UP000734854"/>
    </source>
</evidence>
<feature type="domain" description="Cytochrome b5 heme-binding" evidence="10">
    <location>
        <begin position="171"/>
        <end position="247"/>
    </location>
</feature>
<keyword evidence="5 8" id="KW-0408">Iron</keyword>
<evidence type="ECO:0000256" key="3">
    <source>
        <dbReference type="ARBA" id="ARBA00022692"/>
    </source>
</evidence>
<feature type="region of interest" description="Disordered" evidence="9">
    <location>
        <begin position="61"/>
        <end position="98"/>
    </location>
</feature>
<sequence>MMKEELDQIMATAVRDMLEQHKLHQLNSRGPSTSIGISSISQSTLAHPNGQAQVPVRNPTEAHAEGAHFKSSVGNMPPRTIGRGAVSSQRDLGGTPVTMATRGASNRGVVGLVGISRYTPIGVLGIGDINHSRLDGLEDAVGKSCPLTCSREPPEEIRVVSPSLVEEMADSKVYHFDEVAKHNVAKDCWLIIDGKVYDVTPFIDEHPGGDEVLLAVTGMDATNDFEDIGHSSTARDMMAKYYIGEIDPSTVSVKRTYLQPQQAPNPVDKPAGFLIKVLQFLVPLLILGLAFAVRKFTKAD</sequence>
<dbReference type="FunFam" id="3.10.120.10:FF:000002">
    <property type="entry name" value="Cytochrome b5 type B"/>
    <property type="match status" value="1"/>
</dbReference>
<keyword evidence="6 8" id="KW-0472">Membrane</keyword>
<evidence type="ECO:0000256" key="5">
    <source>
        <dbReference type="ARBA" id="ARBA00023004"/>
    </source>
</evidence>
<comment type="subcellular location">
    <subcellularLocation>
        <location evidence="1">Membrane</location>
    </subcellularLocation>
</comment>
<dbReference type="EMBL" id="JACMSC010000010">
    <property type="protein sequence ID" value="KAG6504042.1"/>
    <property type="molecule type" value="Genomic_DNA"/>
</dbReference>
<evidence type="ECO:0000256" key="4">
    <source>
        <dbReference type="ARBA" id="ARBA00022723"/>
    </source>
</evidence>
<keyword evidence="4 8" id="KW-0479">Metal-binding</keyword>
<reference evidence="11 12" key="1">
    <citation type="submission" date="2020-08" db="EMBL/GenBank/DDBJ databases">
        <title>Plant Genome Project.</title>
        <authorList>
            <person name="Zhang R.-G."/>
        </authorList>
    </citation>
    <scope>NUCLEOTIDE SEQUENCE [LARGE SCALE GENOMIC DNA]</scope>
    <source>
        <tissue evidence="11">Rhizome</tissue>
    </source>
</reference>
<comment type="caution">
    <text evidence="11">The sequence shown here is derived from an EMBL/GenBank/DDBJ whole genome shotgun (WGS) entry which is preliminary data.</text>
</comment>
<dbReference type="PANTHER" id="PTHR19359:SF144">
    <property type="entry name" value="CYTOCHROME B5"/>
    <property type="match status" value="1"/>
</dbReference>
<evidence type="ECO:0000256" key="6">
    <source>
        <dbReference type="ARBA" id="ARBA00023136"/>
    </source>
</evidence>